<dbReference type="GeneID" id="13796593"/>
<dbReference type="PANTHER" id="PTHR47197">
    <property type="entry name" value="PROTEIN NIRF"/>
    <property type="match status" value="1"/>
</dbReference>
<dbReference type="BioCyc" id="CNIT1237085:G1324-417-MONOMER"/>
<name>K0ICL5_NITGG</name>
<dbReference type="InterPro" id="IPR051200">
    <property type="entry name" value="Host-pathogen_enzymatic-act"/>
</dbReference>
<accession>K0ICL5</accession>
<dbReference type="AlphaFoldDB" id="K0ICL5"/>
<dbReference type="Pfam" id="PF02239">
    <property type="entry name" value="Cytochrom_D1"/>
    <property type="match status" value="1"/>
</dbReference>
<dbReference type="HOGENOM" id="CLU_1544247_0_0_2"/>
<evidence type="ECO:0000313" key="2">
    <source>
        <dbReference type="Proteomes" id="UP000008037"/>
    </source>
</evidence>
<dbReference type="InterPro" id="IPR011048">
    <property type="entry name" value="Haem_d1_sf"/>
</dbReference>
<reference evidence="1 2" key="1">
    <citation type="journal article" date="2012" name="Environ. Microbiol.">
        <title>The genome of the ammonia-oxidizing Candidatus Nitrososphaera gargensis: insights into metabolic versatility and environmental adaptations.</title>
        <authorList>
            <person name="Spang A."/>
            <person name="Poehlein A."/>
            <person name="Offre P."/>
            <person name="Zumbragel S."/>
            <person name="Haider S."/>
            <person name="Rychlik N."/>
            <person name="Nowka B."/>
            <person name="Schmeisser C."/>
            <person name="Lebedeva E.V."/>
            <person name="Rattei T."/>
            <person name="Bohm C."/>
            <person name="Schmid M."/>
            <person name="Galushko A."/>
            <person name="Hatzenpichler R."/>
            <person name="Weinmaier T."/>
            <person name="Daniel R."/>
            <person name="Schleper C."/>
            <person name="Spieck E."/>
            <person name="Streit W."/>
            <person name="Wagner M."/>
        </authorList>
    </citation>
    <scope>NUCLEOTIDE SEQUENCE [LARGE SCALE GENOMIC DNA]</scope>
    <source>
        <strain evidence="2">Ga9.2</strain>
    </source>
</reference>
<proteinExistence type="predicted"/>
<protein>
    <submittedName>
        <fullName evidence="1">YVTN beta-propeller repeat-containing protein</fullName>
    </submittedName>
</protein>
<keyword evidence="2" id="KW-1185">Reference proteome</keyword>
<dbReference type="InterPro" id="IPR015943">
    <property type="entry name" value="WD40/YVTN_repeat-like_dom_sf"/>
</dbReference>
<dbReference type="OrthoDB" id="136267at2157"/>
<evidence type="ECO:0000313" key="1">
    <source>
        <dbReference type="EMBL" id="AFU57365.1"/>
    </source>
</evidence>
<dbReference type="RefSeq" id="WP_015017911.1">
    <property type="nucleotide sequence ID" value="NC_018719.1"/>
</dbReference>
<dbReference type="Proteomes" id="UP000008037">
    <property type="component" value="Chromosome"/>
</dbReference>
<dbReference type="InterPro" id="IPR011964">
    <property type="entry name" value="YVTN_b-propeller_repeat"/>
</dbReference>
<dbReference type="InParanoid" id="K0ICL5"/>
<dbReference type="KEGG" id="nga:Ngar_c04180"/>
<dbReference type="Gene3D" id="2.130.10.10">
    <property type="entry name" value="YVTN repeat-like/Quinoprotein amine dehydrogenase"/>
    <property type="match status" value="2"/>
</dbReference>
<dbReference type="STRING" id="1237085.Ngar_c04180"/>
<dbReference type="SUPFAM" id="SSF51004">
    <property type="entry name" value="C-terminal (heme d1) domain of cytochrome cd1-nitrite reductase"/>
    <property type="match status" value="1"/>
</dbReference>
<dbReference type="NCBIfam" id="TIGR02276">
    <property type="entry name" value="beta_rpt_yvtn"/>
    <property type="match status" value="1"/>
</dbReference>
<organism evidence="1 2">
    <name type="scientific">Nitrososphaera gargensis (strain Ga9.2)</name>
    <dbReference type="NCBI Taxonomy" id="1237085"/>
    <lineage>
        <taxon>Archaea</taxon>
        <taxon>Nitrososphaerota</taxon>
        <taxon>Nitrososphaeria</taxon>
        <taxon>Nitrososphaerales</taxon>
        <taxon>Nitrososphaeraceae</taxon>
        <taxon>Nitrososphaera</taxon>
    </lineage>
</organism>
<dbReference type="EMBL" id="CP002408">
    <property type="protein sequence ID" value="AFU57365.1"/>
    <property type="molecule type" value="Genomic_DNA"/>
</dbReference>
<gene>
    <name evidence="1" type="ordered locus">Ngar_c04180</name>
</gene>
<dbReference type="PANTHER" id="PTHR47197:SF3">
    <property type="entry name" value="DIHYDRO-HEME D1 DEHYDROGENASE"/>
    <property type="match status" value="1"/>
</dbReference>
<sequence>MLVIKDNEIKEEIQVGSGPEYTEVSPDGRYLYVANLWSPIPVVDLRNKTAIKEIDSGETPHGLSFTDDELRLFIVNMESDILSVIDVTKHEIIKTIPVGDRPEYVALTPDERFAFVTNLGAGTVSVVDADSLEVVKEIQGVGDGSHGIAFSADGDLAYISNMFQTILPSLYLK</sequence>